<feature type="region of interest" description="Disordered" evidence="1">
    <location>
        <begin position="62"/>
        <end position="90"/>
    </location>
</feature>
<proteinExistence type="predicted"/>
<comment type="caution">
    <text evidence="2">The sequence shown here is derived from an EMBL/GenBank/DDBJ whole genome shotgun (WGS) entry which is preliminary data.</text>
</comment>
<evidence type="ECO:0000313" key="2">
    <source>
        <dbReference type="EMBL" id="MPN51363.1"/>
    </source>
</evidence>
<evidence type="ECO:0000256" key="1">
    <source>
        <dbReference type="SAM" id="MobiDB-lite"/>
    </source>
</evidence>
<reference evidence="2" key="1">
    <citation type="submission" date="2019-08" db="EMBL/GenBank/DDBJ databases">
        <authorList>
            <person name="Kucharzyk K."/>
            <person name="Murdoch R.W."/>
            <person name="Higgins S."/>
            <person name="Loffler F."/>
        </authorList>
    </citation>
    <scope>NUCLEOTIDE SEQUENCE</scope>
</reference>
<dbReference type="AlphaFoldDB" id="A0A645IW00"/>
<protein>
    <submittedName>
        <fullName evidence="2">Uncharacterized protein</fullName>
    </submittedName>
</protein>
<sequence length="90" mass="10081">MGHDRADRRVAWRTGVKGANNVAFGHDADRNPLGEDDDAGYLLVRHLSHSLLQSRIRRQGVDFEAHDRAQGRGRGDGHGRQRECVQETVP</sequence>
<accession>A0A645IW00</accession>
<organism evidence="2">
    <name type="scientific">bioreactor metagenome</name>
    <dbReference type="NCBI Taxonomy" id="1076179"/>
    <lineage>
        <taxon>unclassified sequences</taxon>
        <taxon>metagenomes</taxon>
        <taxon>ecological metagenomes</taxon>
    </lineage>
</organism>
<gene>
    <name evidence="2" type="ORF">SDC9_199006</name>
</gene>
<name>A0A645IW00_9ZZZZ</name>
<dbReference type="EMBL" id="VSSQ01116394">
    <property type="protein sequence ID" value="MPN51363.1"/>
    <property type="molecule type" value="Genomic_DNA"/>
</dbReference>